<comment type="caution">
    <text evidence="2">The sequence shown here is derived from an EMBL/GenBank/DDBJ whole genome shotgun (WGS) entry which is preliminary data.</text>
</comment>
<dbReference type="RefSeq" id="WP_179786854.1">
    <property type="nucleotide sequence ID" value="NZ_BAAARR010000002.1"/>
</dbReference>
<keyword evidence="3" id="KW-1185">Reference proteome</keyword>
<evidence type="ECO:0000313" key="3">
    <source>
        <dbReference type="Proteomes" id="UP000579605"/>
    </source>
</evidence>
<name>A0A852Z7W9_9ACTN</name>
<sequence>MTDGLTGRADRPGNGDFHLACLRAANPALAVLRPTNDAPTRWPISPYAGSCRPTRRPTR</sequence>
<dbReference type="AlphaFoldDB" id="A0A852Z7W9"/>
<organism evidence="2 3">
    <name type="scientific">Actinopolymorpha rutila</name>
    <dbReference type="NCBI Taxonomy" id="446787"/>
    <lineage>
        <taxon>Bacteria</taxon>
        <taxon>Bacillati</taxon>
        <taxon>Actinomycetota</taxon>
        <taxon>Actinomycetes</taxon>
        <taxon>Propionibacteriales</taxon>
        <taxon>Actinopolymorphaceae</taxon>
        <taxon>Actinopolymorpha</taxon>
    </lineage>
</organism>
<evidence type="ECO:0000313" key="2">
    <source>
        <dbReference type="EMBL" id="NYH89051.1"/>
    </source>
</evidence>
<dbReference type="Proteomes" id="UP000579605">
    <property type="component" value="Unassembled WGS sequence"/>
</dbReference>
<dbReference type="EMBL" id="JACBZH010000001">
    <property type="protein sequence ID" value="NYH89051.1"/>
    <property type="molecule type" value="Genomic_DNA"/>
</dbReference>
<protein>
    <submittedName>
        <fullName evidence="2">Uncharacterized protein</fullName>
    </submittedName>
</protein>
<proteinExistence type="predicted"/>
<reference evidence="2 3" key="1">
    <citation type="submission" date="2020-07" db="EMBL/GenBank/DDBJ databases">
        <title>Sequencing the genomes of 1000 actinobacteria strains.</title>
        <authorList>
            <person name="Klenk H.-P."/>
        </authorList>
    </citation>
    <scope>NUCLEOTIDE SEQUENCE [LARGE SCALE GENOMIC DNA]</scope>
    <source>
        <strain evidence="2 3">DSM 18448</strain>
    </source>
</reference>
<gene>
    <name evidence="2" type="ORF">F4554_001689</name>
</gene>
<evidence type="ECO:0000256" key="1">
    <source>
        <dbReference type="SAM" id="MobiDB-lite"/>
    </source>
</evidence>
<accession>A0A852Z7W9</accession>
<feature type="region of interest" description="Disordered" evidence="1">
    <location>
        <begin position="36"/>
        <end position="59"/>
    </location>
</feature>